<dbReference type="GO" id="GO:0005886">
    <property type="term" value="C:plasma membrane"/>
    <property type="evidence" value="ECO:0007669"/>
    <property type="project" value="UniProtKB-SubCell"/>
</dbReference>
<evidence type="ECO:0000256" key="6">
    <source>
        <dbReference type="ARBA" id="ARBA00022989"/>
    </source>
</evidence>
<organism evidence="9 10">
    <name type="scientific">Vagococcus intermedius</name>
    <dbReference type="NCBI Taxonomy" id="2991418"/>
    <lineage>
        <taxon>Bacteria</taxon>
        <taxon>Bacillati</taxon>
        <taxon>Bacillota</taxon>
        <taxon>Bacilli</taxon>
        <taxon>Lactobacillales</taxon>
        <taxon>Enterococcaceae</taxon>
        <taxon>Vagococcus</taxon>
    </lineage>
</organism>
<dbReference type="PANTHER" id="PTHR30472:SF19">
    <property type="entry name" value="PETROBACTIN IMPORT SYSTEM PERMEASE PROTEIN YCLO"/>
    <property type="match status" value="1"/>
</dbReference>
<keyword evidence="4" id="KW-1003">Cell membrane</keyword>
<dbReference type="KEGG" id="vie:OL234_09735"/>
<keyword evidence="5 8" id="KW-0812">Transmembrane</keyword>
<dbReference type="InterPro" id="IPR000522">
    <property type="entry name" value="ABC_transptr_permease_BtuC"/>
</dbReference>
<dbReference type="SUPFAM" id="SSF81345">
    <property type="entry name" value="ABC transporter involved in vitamin B12 uptake, BtuC"/>
    <property type="match status" value="1"/>
</dbReference>
<feature type="transmembrane region" description="Helical" evidence="8">
    <location>
        <begin position="6"/>
        <end position="27"/>
    </location>
</feature>
<feature type="transmembrane region" description="Helical" evidence="8">
    <location>
        <begin position="172"/>
        <end position="199"/>
    </location>
</feature>
<keyword evidence="3" id="KW-0813">Transport</keyword>
<feature type="transmembrane region" description="Helical" evidence="8">
    <location>
        <begin position="229"/>
        <end position="257"/>
    </location>
</feature>
<dbReference type="AlphaFoldDB" id="A0AAF0CUQ7"/>
<name>A0AAF0CUQ7_9ENTE</name>
<feature type="transmembrane region" description="Helical" evidence="8">
    <location>
        <begin position="106"/>
        <end position="128"/>
    </location>
</feature>
<proteinExistence type="inferred from homology"/>
<dbReference type="Proteomes" id="UP001179647">
    <property type="component" value="Chromosome"/>
</dbReference>
<feature type="transmembrane region" description="Helical" evidence="8">
    <location>
        <begin position="72"/>
        <end position="94"/>
    </location>
</feature>
<reference evidence="9" key="1">
    <citation type="submission" date="2022-10" db="EMBL/GenBank/DDBJ databases">
        <title>Vagococcus sp. isolated from poultry meat.</title>
        <authorList>
            <person name="Johansson P."/>
            <person name="Bjorkroth J."/>
        </authorList>
    </citation>
    <scope>NUCLEOTIDE SEQUENCE</scope>
    <source>
        <strain evidence="9">STAA11</strain>
    </source>
</reference>
<keyword evidence="6 8" id="KW-1133">Transmembrane helix</keyword>
<feature type="transmembrane region" description="Helical" evidence="8">
    <location>
        <begin position="134"/>
        <end position="160"/>
    </location>
</feature>
<evidence type="ECO:0000256" key="5">
    <source>
        <dbReference type="ARBA" id="ARBA00022692"/>
    </source>
</evidence>
<dbReference type="Gene3D" id="1.10.3470.10">
    <property type="entry name" value="ABC transporter involved in vitamin B12 uptake, BtuC"/>
    <property type="match status" value="1"/>
</dbReference>
<keyword evidence="10" id="KW-1185">Reference proteome</keyword>
<dbReference type="EMBL" id="CP110232">
    <property type="protein sequence ID" value="WEG73226.1"/>
    <property type="molecule type" value="Genomic_DNA"/>
</dbReference>
<dbReference type="GO" id="GO:0033214">
    <property type="term" value="P:siderophore-iron import into cell"/>
    <property type="evidence" value="ECO:0007669"/>
    <property type="project" value="TreeGrafter"/>
</dbReference>
<evidence type="ECO:0000256" key="7">
    <source>
        <dbReference type="ARBA" id="ARBA00023136"/>
    </source>
</evidence>
<dbReference type="PANTHER" id="PTHR30472">
    <property type="entry name" value="FERRIC ENTEROBACTIN TRANSPORT SYSTEM PERMEASE PROTEIN"/>
    <property type="match status" value="1"/>
</dbReference>
<evidence type="ECO:0000256" key="4">
    <source>
        <dbReference type="ARBA" id="ARBA00022475"/>
    </source>
</evidence>
<gene>
    <name evidence="9" type="ORF">OL234_09735</name>
</gene>
<keyword evidence="7 8" id="KW-0472">Membrane</keyword>
<dbReference type="InterPro" id="IPR037294">
    <property type="entry name" value="ABC_BtuC-like"/>
</dbReference>
<dbReference type="RefSeq" id="WP_275469029.1">
    <property type="nucleotide sequence ID" value="NZ_CP110232.1"/>
</dbReference>
<evidence type="ECO:0000313" key="10">
    <source>
        <dbReference type="Proteomes" id="UP001179647"/>
    </source>
</evidence>
<accession>A0AAF0CUQ7</accession>
<feature type="transmembrane region" description="Helical" evidence="8">
    <location>
        <begin position="47"/>
        <end position="66"/>
    </location>
</feature>
<evidence type="ECO:0000256" key="1">
    <source>
        <dbReference type="ARBA" id="ARBA00004651"/>
    </source>
</evidence>
<evidence type="ECO:0000256" key="3">
    <source>
        <dbReference type="ARBA" id="ARBA00022448"/>
    </source>
</evidence>
<comment type="subcellular location">
    <subcellularLocation>
        <location evidence="1">Cell membrane</location>
        <topology evidence="1">Multi-pass membrane protein</topology>
    </subcellularLocation>
</comment>
<dbReference type="Pfam" id="PF01032">
    <property type="entry name" value="FecCD"/>
    <property type="match status" value="1"/>
</dbReference>
<sequence>MNRLKTSLAFKLLVLVIAVIFFTWLFLTYQTYGNWEFALKLRGKKWLAFVLVGIATSFATITFQTITHNHFLTPSILGFDSLYILIQTVLFFFMGHQLGGLLSNKLALFSVNVLLMVALSTGLFFFLLEKGRQNLYLLLMVGMILGTFFSSFSTFLQVLLDPNEYDKLQGKLFASFGNVDVSLLKITSILIVLVVLFLLRKAPELDVLHLGKEKALNLGVDVSRLQLQLLMAVSLLIALSTALVGPVTFLGFIVANLTYQYMGTFRHTSLFVAGSLLGILLLVVGQFFVEQVFHWNTTMSVVIEFIGGVYFVGKILHERKAELG</sequence>
<feature type="transmembrane region" description="Helical" evidence="8">
    <location>
        <begin position="269"/>
        <end position="289"/>
    </location>
</feature>
<comment type="similarity">
    <text evidence="2">Belongs to the binding-protein-dependent transport system permease family. FecCD subfamily.</text>
</comment>
<evidence type="ECO:0000256" key="2">
    <source>
        <dbReference type="ARBA" id="ARBA00007935"/>
    </source>
</evidence>
<dbReference type="GO" id="GO:0022857">
    <property type="term" value="F:transmembrane transporter activity"/>
    <property type="evidence" value="ECO:0007669"/>
    <property type="project" value="InterPro"/>
</dbReference>
<protein>
    <submittedName>
        <fullName evidence="9">Iron chelate uptake ABC transporter family permease subunit</fullName>
    </submittedName>
</protein>
<evidence type="ECO:0000256" key="8">
    <source>
        <dbReference type="SAM" id="Phobius"/>
    </source>
</evidence>
<evidence type="ECO:0000313" key="9">
    <source>
        <dbReference type="EMBL" id="WEG73226.1"/>
    </source>
</evidence>